<keyword evidence="3" id="KW-0285">Flavoprotein</keyword>
<dbReference type="Pfam" id="PF02771">
    <property type="entry name" value="Acyl-CoA_dh_N"/>
    <property type="match status" value="1"/>
</dbReference>
<evidence type="ECO:0000256" key="3">
    <source>
        <dbReference type="ARBA" id="ARBA00022630"/>
    </source>
</evidence>
<dbReference type="PANTHER" id="PTHR43884:SF20">
    <property type="entry name" value="ACYL-COA DEHYDROGENASE FADE28"/>
    <property type="match status" value="1"/>
</dbReference>
<keyword evidence="5" id="KW-0560">Oxidoreductase</keyword>
<dbReference type="InterPro" id="IPR009100">
    <property type="entry name" value="AcylCoA_DH/oxidase_NM_dom_sf"/>
</dbReference>
<dbReference type="SUPFAM" id="SSF47203">
    <property type="entry name" value="Acyl-CoA dehydrogenase C-terminal domain-like"/>
    <property type="match status" value="1"/>
</dbReference>
<evidence type="ECO:0000256" key="4">
    <source>
        <dbReference type="ARBA" id="ARBA00022827"/>
    </source>
</evidence>
<dbReference type="AlphaFoldDB" id="A0A1Y1SFX6"/>
<evidence type="ECO:0000313" key="8">
    <source>
        <dbReference type="EMBL" id="ORE88557.1"/>
    </source>
</evidence>
<dbReference type="InterPro" id="IPR036250">
    <property type="entry name" value="AcylCo_DH-like_C"/>
</dbReference>
<evidence type="ECO:0000256" key="5">
    <source>
        <dbReference type="ARBA" id="ARBA00023002"/>
    </source>
</evidence>
<dbReference type="SUPFAM" id="SSF56645">
    <property type="entry name" value="Acyl-CoA dehydrogenase NM domain-like"/>
    <property type="match status" value="1"/>
</dbReference>
<evidence type="ECO:0000259" key="7">
    <source>
        <dbReference type="Pfam" id="PF02771"/>
    </source>
</evidence>
<feature type="domain" description="Acyl-CoA dehydrogenase/oxidase C-terminal" evidence="6">
    <location>
        <begin position="193"/>
        <end position="337"/>
    </location>
</feature>
<keyword evidence="4" id="KW-0274">FAD</keyword>
<accession>A0A1Y1SFX6</accession>
<dbReference type="InterPro" id="IPR037069">
    <property type="entry name" value="AcylCoA_DH/ox_N_sf"/>
</dbReference>
<reference evidence="8 9" key="1">
    <citation type="submission" date="2013-04" db="EMBL/GenBank/DDBJ databases">
        <title>Oceanococcus atlanticus 22II-S10r2 Genome Sequencing.</title>
        <authorList>
            <person name="Lai Q."/>
            <person name="Li G."/>
            <person name="Shao Z."/>
        </authorList>
    </citation>
    <scope>NUCLEOTIDE SEQUENCE [LARGE SCALE GENOMIC DNA]</scope>
    <source>
        <strain evidence="8 9">22II-S10r2</strain>
    </source>
</reference>
<organism evidence="8 9">
    <name type="scientific">Oceanococcus atlanticus</name>
    <dbReference type="NCBI Taxonomy" id="1317117"/>
    <lineage>
        <taxon>Bacteria</taxon>
        <taxon>Pseudomonadati</taxon>
        <taxon>Pseudomonadota</taxon>
        <taxon>Gammaproteobacteria</taxon>
        <taxon>Chromatiales</taxon>
        <taxon>Oceanococcaceae</taxon>
        <taxon>Oceanococcus</taxon>
    </lineage>
</organism>
<feature type="domain" description="Acyl-CoA dehydrogenase/oxidase N-terminal" evidence="7">
    <location>
        <begin position="7"/>
        <end position="119"/>
    </location>
</feature>
<keyword evidence="9" id="KW-1185">Reference proteome</keyword>
<protein>
    <submittedName>
        <fullName evidence="8">Butyryl-CoA dehydrogenase</fullName>
    </submittedName>
</protein>
<dbReference type="EMBL" id="AQQV01000001">
    <property type="protein sequence ID" value="ORE88557.1"/>
    <property type="molecule type" value="Genomic_DNA"/>
</dbReference>
<dbReference type="STRING" id="1317117.ATO7_01740"/>
<dbReference type="Gene3D" id="1.10.540.10">
    <property type="entry name" value="Acyl-CoA dehydrogenase/oxidase, N-terminal domain"/>
    <property type="match status" value="1"/>
</dbReference>
<dbReference type="Pfam" id="PF00441">
    <property type="entry name" value="Acyl-CoA_dh_1"/>
    <property type="match status" value="1"/>
</dbReference>
<dbReference type="RefSeq" id="WP_083559189.1">
    <property type="nucleotide sequence ID" value="NZ_AQQV01000001.1"/>
</dbReference>
<dbReference type="InterPro" id="IPR009075">
    <property type="entry name" value="AcylCo_DH/oxidase_C"/>
</dbReference>
<evidence type="ECO:0000256" key="1">
    <source>
        <dbReference type="ARBA" id="ARBA00001974"/>
    </source>
</evidence>
<dbReference type="GO" id="GO:0050660">
    <property type="term" value="F:flavin adenine dinucleotide binding"/>
    <property type="evidence" value="ECO:0007669"/>
    <property type="project" value="InterPro"/>
</dbReference>
<comment type="similarity">
    <text evidence="2">Belongs to the acyl-CoA dehydrogenase family.</text>
</comment>
<evidence type="ECO:0000259" key="6">
    <source>
        <dbReference type="Pfam" id="PF00441"/>
    </source>
</evidence>
<comment type="cofactor">
    <cofactor evidence="1">
        <name>FAD</name>
        <dbReference type="ChEBI" id="CHEBI:57692"/>
    </cofactor>
</comment>
<name>A0A1Y1SFX6_9GAMM</name>
<sequence>MNFSFDDQQVQFRDAVRSFLVVQAAPEVLREHWETTDSGRSPEMRQKITEQGLTALSVPEAYGGLQQGDLDWVLLLQEVGYHGIPDSLSDAAYVGVGIVAALEDEAFKSEWLGRMCEGKARLAISHPLNPLVHDAQIADLILLWHNDEVHAATPDQVGLELNPSIDASRRLYKLDWTPSDATRVCDAASGKAIWAQAVNRAAVAVGAQMVGLAQRMLDLGVDYSAQRKQFGKPIGSFQAIKHQMADIAVKIEFARPVLHRAAYALQHGDATLEAKVSHARLACAEAALLAARNAMQAHGAMGYTWEADLQMFMKRAWALESFWGDRLFHKQRVAQALFAADAQIGPGTTF</sequence>
<evidence type="ECO:0000256" key="2">
    <source>
        <dbReference type="ARBA" id="ARBA00009347"/>
    </source>
</evidence>
<dbReference type="PANTHER" id="PTHR43884">
    <property type="entry name" value="ACYL-COA DEHYDROGENASE"/>
    <property type="match status" value="1"/>
</dbReference>
<dbReference type="Proteomes" id="UP000192342">
    <property type="component" value="Unassembled WGS sequence"/>
</dbReference>
<gene>
    <name evidence="8" type="ORF">ATO7_01740</name>
</gene>
<dbReference type="OrthoDB" id="9769473at2"/>
<proteinExistence type="inferred from homology"/>
<evidence type="ECO:0000313" key="9">
    <source>
        <dbReference type="Proteomes" id="UP000192342"/>
    </source>
</evidence>
<dbReference type="GO" id="GO:0003995">
    <property type="term" value="F:acyl-CoA dehydrogenase activity"/>
    <property type="evidence" value="ECO:0007669"/>
    <property type="project" value="TreeGrafter"/>
</dbReference>
<dbReference type="InterPro" id="IPR013786">
    <property type="entry name" value="AcylCoA_DH/ox_N"/>
</dbReference>
<comment type="caution">
    <text evidence="8">The sequence shown here is derived from an EMBL/GenBank/DDBJ whole genome shotgun (WGS) entry which is preliminary data.</text>
</comment>
<dbReference type="Gene3D" id="1.20.140.10">
    <property type="entry name" value="Butyryl-CoA Dehydrogenase, subunit A, domain 3"/>
    <property type="match status" value="1"/>
</dbReference>